<dbReference type="Pfam" id="PF01641">
    <property type="entry name" value="SelR"/>
    <property type="match status" value="1"/>
</dbReference>
<dbReference type="GO" id="GO:0033743">
    <property type="term" value="F:peptide-methionine (R)-S-oxide reductase activity"/>
    <property type="evidence" value="ECO:0007669"/>
    <property type="project" value="UniProtKB-EC"/>
</dbReference>
<dbReference type="Gene3D" id="2.170.150.20">
    <property type="entry name" value="Peptide methionine sulfoxide reductase"/>
    <property type="match status" value="1"/>
</dbReference>
<comment type="caution">
    <text evidence="5">The sequence shown here is derived from an EMBL/GenBank/DDBJ whole genome shotgun (WGS) entry which is preliminary data.</text>
</comment>
<dbReference type="GO" id="GO:0030091">
    <property type="term" value="P:protein repair"/>
    <property type="evidence" value="ECO:0007669"/>
    <property type="project" value="InterPro"/>
</dbReference>
<evidence type="ECO:0000256" key="1">
    <source>
        <dbReference type="ARBA" id="ARBA00012499"/>
    </source>
</evidence>
<accession>W1TST5</accession>
<organism evidence="5 6">
    <name type="scientific">Negativicoccus succinicivorans DORA_17_25</name>
    <dbReference type="NCBI Taxonomy" id="1403945"/>
    <lineage>
        <taxon>Bacteria</taxon>
        <taxon>Bacillati</taxon>
        <taxon>Bacillota</taxon>
        <taxon>Negativicutes</taxon>
        <taxon>Veillonellales</taxon>
        <taxon>Veillonellaceae</taxon>
        <taxon>Negativicoccus</taxon>
    </lineage>
</organism>
<evidence type="ECO:0000313" key="6">
    <source>
        <dbReference type="Proteomes" id="UP000018840"/>
    </source>
</evidence>
<dbReference type="FunFam" id="2.170.150.20:FF:000003">
    <property type="entry name" value="Peptide methionine sulfoxide reductase MsrB"/>
    <property type="match status" value="1"/>
</dbReference>
<dbReference type="SUPFAM" id="SSF51316">
    <property type="entry name" value="Mss4-like"/>
    <property type="match status" value="1"/>
</dbReference>
<dbReference type="EMBL" id="AZMC01000351">
    <property type="protein sequence ID" value="ETI84717.1"/>
    <property type="molecule type" value="Genomic_DNA"/>
</dbReference>
<dbReference type="GO" id="GO:0005737">
    <property type="term" value="C:cytoplasm"/>
    <property type="evidence" value="ECO:0007669"/>
    <property type="project" value="TreeGrafter"/>
</dbReference>
<protein>
    <recommendedName>
        <fullName evidence="1">peptide-methionine (R)-S-oxide reductase</fullName>
        <ecNumber evidence="1">1.8.4.12</ecNumber>
    </recommendedName>
</protein>
<sequence>MKEKQSQLEHLTDMQYRVTQENATEPPFQNEFWDQEAPGLYIDVVTGEPLFSSEDKFDAGCGWPSFDRTLGDAPVSEHRDTSIPFMPRTEVRSNGGHLGHVFPDGPTETGLRYCINSAALRFIPYEQLDEAGYGKYKEIFTKSFDK</sequence>
<evidence type="ECO:0000256" key="3">
    <source>
        <dbReference type="ARBA" id="ARBA00048488"/>
    </source>
</evidence>
<dbReference type="InterPro" id="IPR002579">
    <property type="entry name" value="Met_Sox_Rdtase_MsrB_dom"/>
</dbReference>
<dbReference type="AlphaFoldDB" id="W1TST5"/>
<dbReference type="GO" id="GO:0006979">
    <property type="term" value="P:response to oxidative stress"/>
    <property type="evidence" value="ECO:0007669"/>
    <property type="project" value="InterPro"/>
</dbReference>
<gene>
    <name evidence="5" type="ORF">Q612_NSC00351G0010</name>
</gene>
<dbReference type="PANTHER" id="PTHR10173:SF59">
    <property type="entry name" value="PEPTIDE METHIONINE SULFOXIDE REDUCTASE MSRA_MSRB"/>
    <property type="match status" value="1"/>
</dbReference>
<dbReference type="Proteomes" id="UP000018840">
    <property type="component" value="Unassembled WGS sequence"/>
</dbReference>
<name>W1TST5_9FIRM</name>
<comment type="catalytic activity">
    <reaction evidence="3">
        <text>L-methionyl-[protein] + [thioredoxin]-disulfide + H2O = L-methionyl-(R)-S-oxide-[protein] + [thioredoxin]-dithiol</text>
        <dbReference type="Rhea" id="RHEA:24164"/>
        <dbReference type="Rhea" id="RHEA-COMP:10698"/>
        <dbReference type="Rhea" id="RHEA-COMP:10700"/>
        <dbReference type="Rhea" id="RHEA-COMP:12313"/>
        <dbReference type="Rhea" id="RHEA-COMP:12314"/>
        <dbReference type="ChEBI" id="CHEBI:15377"/>
        <dbReference type="ChEBI" id="CHEBI:16044"/>
        <dbReference type="ChEBI" id="CHEBI:29950"/>
        <dbReference type="ChEBI" id="CHEBI:45764"/>
        <dbReference type="ChEBI" id="CHEBI:50058"/>
        <dbReference type="EC" id="1.8.4.12"/>
    </reaction>
</comment>
<evidence type="ECO:0000259" key="4">
    <source>
        <dbReference type="PROSITE" id="PS51790"/>
    </source>
</evidence>
<dbReference type="InterPro" id="IPR011057">
    <property type="entry name" value="Mss4-like_sf"/>
</dbReference>
<dbReference type="InterPro" id="IPR028427">
    <property type="entry name" value="Met_Sox_Rdtase_MsrB"/>
</dbReference>
<feature type="domain" description="MsrB" evidence="4">
    <location>
        <begin position="4"/>
        <end position="125"/>
    </location>
</feature>
<dbReference type="EC" id="1.8.4.12" evidence="1"/>
<dbReference type="NCBIfam" id="TIGR00357">
    <property type="entry name" value="peptide-methionine (R)-S-oxide reductase MsrB"/>
    <property type="match status" value="1"/>
</dbReference>
<reference evidence="5 6" key="1">
    <citation type="submission" date="2013-12" db="EMBL/GenBank/DDBJ databases">
        <title>A Varibaculum cambriense genome reconstructed from a premature infant gut community with otherwise low bacterial novelty that shifts toward anaerobic metabolism during the third week of life.</title>
        <authorList>
            <person name="Brown C.T."/>
            <person name="Sharon I."/>
            <person name="Thomas B.C."/>
            <person name="Castelle C.J."/>
            <person name="Morowitz M.J."/>
            <person name="Banfield J.F."/>
        </authorList>
    </citation>
    <scope>NUCLEOTIDE SEQUENCE [LARGE SCALE GENOMIC DNA]</scope>
    <source>
        <strain evidence="6">DORA_17_25</strain>
    </source>
</reference>
<keyword evidence="2" id="KW-0560">Oxidoreductase</keyword>
<dbReference type="PROSITE" id="PS51790">
    <property type="entry name" value="MSRB"/>
    <property type="match status" value="1"/>
</dbReference>
<evidence type="ECO:0000256" key="2">
    <source>
        <dbReference type="ARBA" id="ARBA00023002"/>
    </source>
</evidence>
<dbReference type="PATRIC" id="fig|1403945.3.peg.1312"/>
<evidence type="ECO:0000313" key="5">
    <source>
        <dbReference type="EMBL" id="ETI84717.1"/>
    </source>
</evidence>
<dbReference type="PANTHER" id="PTHR10173">
    <property type="entry name" value="METHIONINE SULFOXIDE REDUCTASE"/>
    <property type="match status" value="1"/>
</dbReference>
<proteinExistence type="predicted"/>